<feature type="transmembrane region" description="Helical" evidence="16">
    <location>
        <begin position="131"/>
        <end position="152"/>
    </location>
</feature>
<comment type="subcellular location">
    <subcellularLocation>
        <location evidence="1">Mitochondrion membrane</location>
        <topology evidence="1">Multi-pass membrane protein</topology>
    </subcellularLocation>
</comment>
<dbReference type="AlphaFoldDB" id="V9IT52"/>
<dbReference type="PANTHER" id="PTHR11435:SF1">
    <property type="entry name" value="NADH-UBIQUINONE OXIDOREDUCTASE CHAIN 6"/>
    <property type="match status" value="1"/>
</dbReference>
<keyword evidence="6" id="KW-0679">Respiratory chain</keyword>
<comment type="similarity">
    <text evidence="2">Belongs to the complex I subunit 6 family.</text>
</comment>
<reference evidence="17" key="1">
    <citation type="submission" date="2012-05" db="EMBL/GenBank/DDBJ databases">
        <title>Mitochondrial Phylogenomics of the Relict Dragonfly, Epiophlebia superstes (Odonata, Epiophlebiidae) Support a Sister Relationship to the Zygoptera.</title>
        <authorList>
            <person name="Lin C.-P."/>
            <person name="Chen M.-Y."/>
            <person name="Wang J.-F."/>
            <person name="Chaw S.-M."/>
            <person name="Yoshimura M."/>
            <person name="Villanueva R."/>
        </authorList>
    </citation>
    <scope>NUCLEOTIDE SEQUENCE</scope>
</reference>
<evidence type="ECO:0000313" key="17">
    <source>
        <dbReference type="EMBL" id="AFM83576.2"/>
    </source>
</evidence>
<sequence length="164" mass="18246">MHSFSYMYYNQLGVLWHGHTTAMGVLLMSQAITICFITNNMAQNAWYSYILFLVFLGGLLVLFIYLTSVASNELFGGKNYTMSVLGGSALMPTLFVVLVTDPMLFNNSSEDSNSTWSGEDLTMTSMYSYPYMNITVVIILYLLLALLAVVKITESHIGPLRSSS</sequence>
<dbReference type="GO" id="GO:0008137">
    <property type="term" value="F:NADH dehydrogenase (ubiquinone) activity"/>
    <property type="evidence" value="ECO:0007669"/>
    <property type="project" value="UniProtKB-EC"/>
</dbReference>
<evidence type="ECO:0000256" key="10">
    <source>
        <dbReference type="ARBA" id="ARBA00022989"/>
    </source>
</evidence>
<keyword evidence="11" id="KW-0520">NAD</keyword>
<dbReference type="RefSeq" id="YP_008993152.2">
    <property type="nucleotide sequence ID" value="NC_023233.1"/>
</dbReference>
<proteinExistence type="inferred from homology"/>
<organism evidence="17">
    <name type="scientific">Vestalis melania</name>
    <dbReference type="NCBI Taxonomy" id="1199063"/>
    <lineage>
        <taxon>Eukaryota</taxon>
        <taxon>Metazoa</taxon>
        <taxon>Ecdysozoa</taxon>
        <taxon>Arthropoda</taxon>
        <taxon>Hexapoda</taxon>
        <taxon>Insecta</taxon>
        <taxon>Pterygota</taxon>
        <taxon>Palaeoptera</taxon>
        <taxon>Odonata</taxon>
        <taxon>Zygoptera</taxon>
        <taxon>Calopterygidae</taxon>
        <taxon>Vestalis</taxon>
    </lineage>
</organism>
<evidence type="ECO:0000256" key="16">
    <source>
        <dbReference type="SAM" id="Phobius"/>
    </source>
</evidence>
<evidence type="ECO:0000256" key="13">
    <source>
        <dbReference type="ARBA" id="ARBA00023136"/>
    </source>
</evidence>
<evidence type="ECO:0000256" key="14">
    <source>
        <dbReference type="ARBA" id="ARBA00031019"/>
    </source>
</evidence>
<geneLocation type="mitochondrion" evidence="17"/>
<keyword evidence="8" id="KW-1278">Translocase</keyword>
<evidence type="ECO:0000256" key="7">
    <source>
        <dbReference type="ARBA" id="ARBA00022692"/>
    </source>
</evidence>
<evidence type="ECO:0000256" key="8">
    <source>
        <dbReference type="ARBA" id="ARBA00022967"/>
    </source>
</evidence>
<evidence type="ECO:0000256" key="6">
    <source>
        <dbReference type="ARBA" id="ARBA00022660"/>
    </source>
</evidence>
<dbReference type="GO" id="GO:0031966">
    <property type="term" value="C:mitochondrial membrane"/>
    <property type="evidence" value="ECO:0007669"/>
    <property type="project" value="UniProtKB-SubCell"/>
</dbReference>
<keyword evidence="9" id="KW-0249">Electron transport</keyword>
<dbReference type="EMBL" id="JX050224">
    <property type="protein sequence ID" value="AFM83576.2"/>
    <property type="molecule type" value="Genomic_DNA"/>
</dbReference>
<keyword evidence="5" id="KW-0813">Transport</keyword>
<evidence type="ECO:0000256" key="2">
    <source>
        <dbReference type="ARBA" id="ARBA00005698"/>
    </source>
</evidence>
<gene>
    <name evidence="17" type="primary">ND6</name>
</gene>
<dbReference type="GeneID" id="18127619"/>
<dbReference type="PANTHER" id="PTHR11435">
    <property type="entry name" value="NADH UBIQUINONE OXIDOREDUCTASE SUBUNIT ND6"/>
    <property type="match status" value="1"/>
</dbReference>
<evidence type="ECO:0000256" key="3">
    <source>
        <dbReference type="ARBA" id="ARBA00012944"/>
    </source>
</evidence>
<keyword evidence="13 16" id="KW-0472">Membrane</keyword>
<feature type="transmembrane region" description="Helical" evidence="16">
    <location>
        <begin position="80"/>
        <end position="99"/>
    </location>
</feature>
<keyword evidence="7 16" id="KW-0812">Transmembrane</keyword>
<comment type="catalytic activity">
    <reaction evidence="15">
        <text>a ubiquinone + NADH + 5 H(+)(in) = a ubiquinol + NAD(+) + 4 H(+)(out)</text>
        <dbReference type="Rhea" id="RHEA:29091"/>
        <dbReference type="Rhea" id="RHEA-COMP:9565"/>
        <dbReference type="Rhea" id="RHEA-COMP:9566"/>
        <dbReference type="ChEBI" id="CHEBI:15378"/>
        <dbReference type="ChEBI" id="CHEBI:16389"/>
        <dbReference type="ChEBI" id="CHEBI:17976"/>
        <dbReference type="ChEBI" id="CHEBI:57540"/>
        <dbReference type="ChEBI" id="CHEBI:57945"/>
        <dbReference type="EC" id="7.1.1.2"/>
    </reaction>
</comment>
<dbReference type="EC" id="7.1.1.2" evidence="3"/>
<evidence type="ECO:0000256" key="1">
    <source>
        <dbReference type="ARBA" id="ARBA00004225"/>
    </source>
</evidence>
<evidence type="ECO:0000256" key="15">
    <source>
        <dbReference type="ARBA" id="ARBA00049551"/>
    </source>
</evidence>
<dbReference type="InterPro" id="IPR050269">
    <property type="entry name" value="ComplexI_Subunit6"/>
</dbReference>
<evidence type="ECO:0000256" key="4">
    <source>
        <dbReference type="ARBA" id="ARBA00021095"/>
    </source>
</evidence>
<feature type="transmembrane region" description="Helical" evidence="16">
    <location>
        <begin position="46"/>
        <end position="68"/>
    </location>
</feature>
<dbReference type="CTD" id="4541"/>
<keyword evidence="12 17" id="KW-0496">Mitochondrion</keyword>
<feature type="transmembrane region" description="Helical" evidence="16">
    <location>
        <begin position="21"/>
        <end position="40"/>
    </location>
</feature>
<accession>V9IT52</accession>
<protein>
    <recommendedName>
        <fullName evidence="4">NADH-ubiquinone oxidoreductase chain 6</fullName>
        <ecNumber evidence="3">7.1.1.2</ecNumber>
    </recommendedName>
    <alternativeName>
        <fullName evidence="14">NADH dehydrogenase subunit 6</fullName>
    </alternativeName>
</protein>
<keyword evidence="10 16" id="KW-1133">Transmembrane helix</keyword>
<evidence type="ECO:0000256" key="11">
    <source>
        <dbReference type="ARBA" id="ARBA00023027"/>
    </source>
</evidence>
<evidence type="ECO:0000256" key="9">
    <source>
        <dbReference type="ARBA" id="ARBA00022982"/>
    </source>
</evidence>
<name>V9IT52_9ODON</name>
<evidence type="ECO:0000256" key="12">
    <source>
        <dbReference type="ARBA" id="ARBA00023128"/>
    </source>
</evidence>
<evidence type="ECO:0000256" key="5">
    <source>
        <dbReference type="ARBA" id="ARBA00022448"/>
    </source>
</evidence>